<dbReference type="SUPFAM" id="SSF48726">
    <property type="entry name" value="Immunoglobulin"/>
    <property type="match status" value="3"/>
</dbReference>
<dbReference type="GO" id="GO:0032396">
    <property type="term" value="F:inhibitory MHC class I receptor activity"/>
    <property type="evidence" value="ECO:0007669"/>
    <property type="project" value="TreeGrafter"/>
</dbReference>
<dbReference type="GO" id="GO:0019221">
    <property type="term" value="P:cytokine-mediated signaling pathway"/>
    <property type="evidence" value="ECO:0007669"/>
    <property type="project" value="TreeGrafter"/>
</dbReference>
<keyword evidence="10" id="KW-0393">Immunoglobulin domain</keyword>
<dbReference type="Proteomes" id="UP000472240">
    <property type="component" value="Chromosome 15"/>
</dbReference>
<evidence type="ECO:0000256" key="9">
    <source>
        <dbReference type="ARBA" id="ARBA00023180"/>
    </source>
</evidence>
<reference evidence="12" key="4">
    <citation type="submission" date="2025-08" db="UniProtKB">
        <authorList>
            <consortium name="Ensembl"/>
        </authorList>
    </citation>
    <scope>IDENTIFICATION</scope>
</reference>
<reference evidence="12 13" key="1">
    <citation type="journal article" date="2015" name="Annu Rev Anim Biosci">
        <title>The Genome 10K Project: a way forward.</title>
        <authorList>
            <person name="Koepfli K.P."/>
            <person name="Paten B."/>
            <person name="O'Brien S.J."/>
            <person name="Koepfli K.P."/>
            <person name="Paten B."/>
            <person name="Antunes A."/>
            <person name="Belov K."/>
            <person name="Bustamante C."/>
            <person name="Castoe T.A."/>
            <person name="Clawson H."/>
            <person name="Crawford A.J."/>
            <person name="Diekhans M."/>
            <person name="Distel D."/>
            <person name="Durbin R."/>
            <person name="Earl D."/>
            <person name="Fujita M.K."/>
            <person name="Gamble T."/>
            <person name="Georges A."/>
            <person name="Gemmell N."/>
            <person name="Gilbert M.T."/>
            <person name="Graves J.M."/>
            <person name="Green R.E."/>
            <person name="Hickey G."/>
            <person name="Jarvis E.D."/>
            <person name="Johnson W."/>
            <person name="Komissarov A."/>
            <person name="Korf I."/>
            <person name="Kuhn R."/>
            <person name="Larkin D.M."/>
            <person name="Lewin H."/>
            <person name="Lopez J.V."/>
            <person name="Ma J."/>
            <person name="Marques-Bonet T."/>
            <person name="Miller W."/>
            <person name="Murphy R."/>
            <person name="Pevzner P."/>
            <person name="Shapiro B."/>
            <person name="Steiner C."/>
            <person name="Tamazian G."/>
            <person name="Venkatesh B."/>
            <person name="Wang J."/>
            <person name="Wayne R."/>
            <person name="Wiley E."/>
            <person name="Yang H."/>
            <person name="Zhang G."/>
            <person name="Haussler D."/>
            <person name="Ryder O."/>
            <person name="O'Brien S.J."/>
        </authorList>
    </citation>
    <scope>NUCLEOTIDE SEQUENCE</scope>
</reference>
<dbReference type="GO" id="GO:0002764">
    <property type="term" value="P:immune response-regulating signaling pathway"/>
    <property type="evidence" value="ECO:0007669"/>
    <property type="project" value="TreeGrafter"/>
</dbReference>
<dbReference type="Gene3D" id="2.60.40.10">
    <property type="entry name" value="Immunoglobulins"/>
    <property type="match status" value="4"/>
</dbReference>
<keyword evidence="9" id="KW-0325">Glycoprotein</keyword>
<evidence type="ECO:0000256" key="8">
    <source>
        <dbReference type="ARBA" id="ARBA00023157"/>
    </source>
</evidence>
<keyword evidence="5" id="KW-0677">Repeat</keyword>
<accession>A0A671F068</accession>
<dbReference type="AlphaFoldDB" id="A0A671F068"/>
<evidence type="ECO:0000256" key="3">
    <source>
        <dbReference type="ARBA" id="ARBA00022692"/>
    </source>
</evidence>
<keyword evidence="4" id="KW-0732">Signal</keyword>
<dbReference type="FunFam" id="2.60.40.10:FF:000049">
    <property type="entry name" value="Leukocyte immunoglobulin-like receptor subfamily B member 1"/>
    <property type="match status" value="2"/>
</dbReference>
<dbReference type="PANTHER" id="PTHR11738:SF179">
    <property type="entry name" value="LEUKOCYTE IMMUNOGLOBULIN-LIKE RECEPTOR SUBFAMILY A MEMBER 5"/>
    <property type="match status" value="1"/>
</dbReference>
<evidence type="ECO:0000256" key="1">
    <source>
        <dbReference type="ARBA" id="ARBA00004162"/>
    </source>
</evidence>
<dbReference type="GeneTree" id="ENSGT01100000263478"/>
<evidence type="ECO:0000256" key="6">
    <source>
        <dbReference type="ARBA" id="ARBA00022989"/>
    </source>
</evidence>
<dbReference type="InterPro" id="IPR036179">
    <property type="entry name" value="Ig-like_dom_sf"/>
</dbReference>
<keyword evidence="6" id="KW-1133">Transmembrane helix</keyword>
<evidence type="ECO:0000256" key="2">
    <source>
        <dbReference type="ARBA" id="ARBA00022475"/>
    </source>
</evidence>
<dbReference type="InterPro" id="IPR050412">
    <property type="entry name" value="Ig-like_Receptors_ImmuneReg"/>
</dbReference>
<keyword evidence="13" id="KW-1185">Reference proteome</keyword>
<feature type="compositionally biased region" description="Polar residues" evidence="11">
    <location>
        <begin position="250"/>
        <end position="264"/>
    </location>
</feature>
<reference evidence="12 13" key="2">
    <citation type="journal article" date="2018" name="Annu Rev Anim Biosci">
        <title>Bat Biology, Genomes, and the Bat1K Project: To Generate Chromosome-Level Genomes for All Living Bat Species.</title>
        <authorList>
            <person name="Teeling E.C."/>
            <person name="Vernes S.C."/>
            <person name="Davalos L.M."/>
            <person name="Ray D.A."/>
            <person name="Gilbert M.T.P."/>
            <person name="Myers E."/>
        </authorList>
    </citation>
    <scope>NUCLEOTIDE SEQUENCE</scope>
</reference>
<keyword evidence="3" id="KW-0812">Transmembrane</keyword>
<proteinExistence type="predicted"/>
<evidence type="ECO:0000256" key="7">
    <source>
        <dbReference type="ARBA" id="ARBA00023136"/>
    </source>
</evidence>
<dbReference type="InterPro" id="IPR013783">
    <property type="entry name" value="Ig-like_fold"/>
</dbReference>
<keyword evidence="2" id="KW-1003">Cell membrane</keyword>
<evidence type="ECO:0000256" key="10">
    <source>
        <dbReference type="ARBA" id="ARBA00023319"/>
    </source>
</evidence>
<organism evidence="12 13">
    <name type="scientific">Rhinolophus ferrumequinum</name>
    <name type="common">Greater horseshoe bat</name>
    <dbReference type="NCBI Taxonomy" id="59479"/>
    <lineage>
        <taxon>Eukaryota</taxon>
        <taxon>Metazoa</taxon>
        <taxon>Chordata</taxon>
        <taxon>Craniata</taxon>
        <taxon>Vertebrata</taxon>
        <taxon>Euteleostomi</taxon>
        <taxon>Mammalia</taxon>
        <taxon>Eutheria</taxon>
        <taxon>Laurasiatheria</taxon>
        <taxon>Chiroptera</taxon>
        <taxon>Yinpterochiroptera</taxon>
        <taxon>Rhinolophoidea</taxon>
        <taxon>Rhinolophidae</taxon>
        <taxon>Rhinolophinae</taxon>
        <taxon>Rhinolophus</taxon>
    </lineage>
</organism>
<reference evidence="12" key="5">
    <citation type="submission" date="2025-09" db="UniProtKB">
        <authorList>
            <consortium name="Ensembl"/>
        </authorList>
    </citation>
    <scope>IDENTIFICATION</scope>
</reference>
<reference evidence="13" key="3">
    <citation type="submission" date="2018-12" db="EMBL/GenBank/DDBJ databases">
        <title>G10K-VGP greater horseshoe bat female genome, primary haplotype.</title>
        <authorList>
            <person name="Teeling E."/>
            <person name="Myers G."/>
            <person name="Vernes S."/>
            <person name="Pippel M."/>
            <person name="Winkler S."/>
            <person name="Fedrigo O."/>
            <person name="Rhie A."/>
            <person name="Koren S."/>
            <person name="Phillippy A."/>
            <person name="Lewin H."/>
            <person name="Damas J."/>
            <person name="Howe K."/>
            <person name="Mountcastle J."/>
            <person name="Jarvis E.D."/>
        </authorList>
    </citation>
    <scope>NUCLEOTIDE SEQUENCE [LARGE SCALE GENOMIC DNA]</scope>
</reference>
<evidence type="ECO:0008006" key="14">
    <source>
        <dbReference type="Google" id="ProtNLM"/>
    </source>
</evidence>
<evidence type="ECO:0000256" key="4">
    <source>
        <dbReference type="ARBA" id="ARBA00022729"/>
    </source>
</evidence>
<evidence type="ECO:0000313" key="13">
    <source>
        <dbReference type="Proteomes" id="UP000472240"/>
    </source>
</evidence>
<sequence length="493" mass="53991">MSRCKSLTGNSLPGLSLGQRTGAQSGILPKPTIWAEPGSVIPWETPVTLWCQGAQKGHQFHLYREGKPSPWDCQVPVEPGDKAKFFRKDIYAGIYHCSYLSPAGSSELSDPLELVMTGFYSKPSLSALPSPVVTSGGNVTLLCGSWQGFDQFILTKEGEHGPPWTLDSQPHRRGDSQALFPVGPLTPSHGWSFRCYGSYRNTPQVWSLPSDLLELLVSGEKPLTPSLLRISAAYVYHVYKESVTGPSDMRTPQDSSNKTDVSIESMSSQTAGQYKCIYYSEWPPDPGDNRLPPSDVYRAPFLSTHPGPVVVSGGNMYLSCSSQFTSGTFHLLKVGGADPGGTYRCYISSSSYPNEVGSGRWAQGHPGGDGVQGEGPGAEAEMQCALGRGSEKKEVRDTEIIETHREVQREAKRGHRQTLKKDMVPQLRVEGMWEGMALCLVAHPKIFLSPRNIEETIPLGQEWVALRSALIPSIYTRRGHQHLHLQDSCTLSG</sequence>
<protein>
    <recommendedName>
        <fullName evidence="14">Ig-like domain-containing protein</fullName>
    </recommendedName>
</protein>
<dbReference type="PANTHER" id="PTHR11738">
    <property type="entry name" value="MHC CLASS I NK CELL RECEPTOR"/>
    <property type="match status" value="1"/>
</dbReference>
<keyword evidence="7" id="KW-0472">Membrane</keyword>
<keyword evidence="8" id="KW-1015">Disulfide bond</keyword>
<evidence type="ECO:0000256" key="5">
    <source>
        <dbReference type="ARBA" id="ARBA00022737"/>
    </source>
</evidence>
<feature type="region of interest" description="Disordered" evidence="11">
    <location>
        <begin position="245"/>
        <end position="264"/>
    </location>
</feature>
<dbReference type="GO" id="GO:0005886">
    <property type="term" value="C:plasma membrane"/>
    <property type="evidence" value="ECO:0007669"/>
    <property type="project" value="TreeGrafter"/>
</dbReference>
<name>A0A671F068_RHIFE</name>
<dbReference type="Ensembl" id="ENSRFET00010020713.1">
    <property type="protein sequence ID" value="ENSRFEP00010019021.1"/>
    <property type="gene ID" value="ENSRFEG00010011766.1"/>
</dbReference>
<evidence type="ECO:0000256" key="11">
    <source>
        <dbReference type="SAM" id="MobiDB-lite"/>
    </source>
</evidence>
<evidence type="ECO:0000313" key="12">
    <source>
        <dbReference type="Ensembl" id="ENSRFEP00010019021.1"/>
    </source>
</evidence>
<comment type="subcellular location">
    <subcellularLocation>
        <location evidence="1">Cell membrane</location>
        <topology evidence="1">Single-pass membrane protein</topology>
    </subcellularLocation>
</comment>